<dbReference type="InterPro" id="IPR011010">
    <property type="entry name" value="DNA_brk_join_enz"/>
</dbReference>
<dbReference type="InterPro" id="IPR050090">
    <property type="entry name" value="Tyrosine_recombinase_XerCD"/>
</dbReference>
<dbReference type="GO" id="GO:0015074">
    <property type="term" value="P:DNA integration"/>
    <property type="evidence" value="ECO:0007669"/>
    <property type="project" value="InterPro"/>
</dbReference>
<dbReference type="EMBL" id="LK020694">
    <property type="protein sequence ID" value="CDQ30282.1"/>
    <property type="molecule type" value="Genomic_DNA"/>
</dbReference>
<proteinExistence type="predicted"/>
<dbReference type="GO" id="GO:0006310">
    <property type="term" value="P:DNA recombination"/>
    <property type="evidence" value="ECO:0007669"/>
    <property type="project" value="UniProtKB-KW"/>
</dbReference>
<dbReference type="RefSeq" id="WP_054365603.1">
    <property type="nucleotide sequence ID" value="NZ_CHXB02000019.1"/>
</dbReference>
<dbReference type="AlphaFoldDB" id="A0A098ANZ8"/>
<dbReference type="Pfam" id="PF00589">
    <property type="entry name" value="Phage_integrase"/>
    <property type="match status" value="1"/>
</dbReference>
<dbReference type="PROSITE" id="PS51898">
    <property type="entry name" value="TYR_RECOMBINASE"/>
    <property type="match status" value="1"/>
</dbReference>
<protein>
    <submittedName>
        <fullName evidence="3">Putative prophage protein</fullName>
    </submittedName>
</protein>
<feature type="domain" description="Tyr recombinase" evidence="2">
    <location>
        <begin position="3"/>
        <end position="177"/>
    </location>
</feature>
<evidence type="ECO:0000256" key="1">
    <source>
        <dbReference type="ARBA" id="ARBA00023172"/>
    </source>
</evidence>
<dbReference type="InterPro" id="IPR002104">
    <property type="entry name" value="Integrase_catalytic"/>
</dbReference>
<sequence>MNYVEPIRNKEDIDIMCDYLKDWDYRNYLIFLTGINTGLRISDILNLKVSNVRGWYLLLIERKTKKRRKVKMNAFLKREMDKHIKGKRVGDYLFQSRKGKNKPLTRQAAYSIIKIAAEDCGVENVGTHTMRKTFGYHYYQKYKDIAMLMELFNHASAAITKRYIGINQDQQDRALANFRLGT</sequence>
<dbReference type="GO" id="GO:0003677">
    <property type="term" value="F:DNA binding"/>
    <property type="evidence" value="ECO:0007669"/>
    <property type="project" value="InterPro"/>
</dbReference>
<dbReference type="PANTHER" id="PTHR30349:SF82">
    <property type="entry name" value="INTEGRASE_RECOMBINASE YOEC-RELATED"/>
    <property type="match status" value="1"/>
</dbReference>
<dbReference type="CDD" id="cd01192">
    <property type="entry name" value="INT_C_like_3"/>
    <property type="match status" value="1"/>
</dbReference>
<dbReference type="Gene3D" id="1.10.443.10">
    <property type="entry name" value="Intergrase catalytic core"/>
    <property type="match status" value="1"/>
</dbReference>
<dbReference type="InterPro" id="IPR013762">
    <property type="entry name" value="Integrase-like_cat_sf"/>
</dbReference>
<reference evidence="3" key="2">
    <citation type="submission" date="2014-10" db="EMBL/GenBank/DDBJ databases">
        <title>Contrasting mechanisms driving short-term and long-term diversification of pneumococci.</title>
        <authorList>
            <person name="Croucher N.J."/>
            <person name="Coupland P.C."/>
            <person name="Stevenson A.E."/>
            <person name="Callendrello A."/>
            <person name="Bentley S.D."/>
            <person name="Hanage W.P."/>
        </authorList>
    </citation>
    <scope>NUCLEOTIDE SEQUENCE</scope>
    <source>
        <strain evidence="3">R34-3131</strain>
    </source>
</reference>
<keyword evidence="1" id="KW-0233">DNA recombination</keyword>
<accession>A0A098ANZ8</accession>
<evidence type="ECO:0000259" key="2">
    <source>
        <dbReference type="PROSITE" id="PS51898"/>
    </source>
</evidence>
<name>A0A098ANZ8_STREE</name>
<evidence type="ECO:0000313" key="3">
    <source>
        <dbReference type="EMBL" id="CDQ30282.1"/>
    </source>
</evidence>
<organism evidence="3">
    <name type="scientific">Streptococcus pneumoniae</name>
    <dbReference type="NCBI Taxonomy" id="1313"/>
    <lineage>
        <taxon>Bacteria</taxon>
        <taxon>Bacillati</taxon>
        <taxon>Bacillota</taxon>
        <taxon>Bacilli</taxon>
        <taxon>Lactobacillales</taxon>
        <taxon>Streptococcaceae</taxon>
        <taxon>Streptococcus</taxon>
    </lineage>
</organism>
<dbReference type="SUPFAM" id="SSF56349">
    <property type="entry name" value="DNA breaking-rejoining enzymes"/>
    <property type="match status" value="1"/>
</dbReference>
<reference evidence="3" key="1">
    <citation type="submission" date="2014-04" db="EMBL/GenBank/DDBJ databases">
        <authorList>
            <person name="Croucher N."/>
        </authorList>
    </citation>
    <scope>NUCLEOTIDE SEQUENCE</scope>
    <source>
        <strain evidence="3">R34-3131</strain>
    </source>
</reference>
<dbReference type="PANTHER" id="PTHR30349">
    <property type="entry name" value="PHAGE INTEGRASE-RELATED"/>
    <property type="match status" value="1"/>
</dbReference>